<evidence type="ECO:0000313" key="2">
    <source>
        <dbReference type="EMBL" id="GBF94031.1"/>
    </source>
</evidence>
<feature type="compositionally biased region" description="Low complexity" evidence="1">
    <location>
        <begin position="26"/>
        <end position="41"/>
    </location>
</feature>
<reference evidence="2 3" key="1">
    <citation type="journal article" date="2018" name="Sci. Rep.">
        <title>Raphidocelis subcapitata (=Pseudokirchneriella subcapitata) provides an insight into genome evolution and environmental adaptations in the Sphaeropleales.</title>
        <authorList>
            <person name="Suzuki S."/>
            <person name="Yamaguchi H."/>
            <person name="Nakajima N."/>
            <person name="Kawachi M."/>
        </authorList>
    </citation>
    <scope>NUCLEOTIDE SEQUENCE [LARGE SCALE GENOMIC DNA]</scope>
    <source>
        <strain evidence="2 3">NIES-35</strain>
    </source>
</reference>
<feature type="region of interest" description="Disordered" evidence="1">
    <location>
        <begin position="22"/>
        <end position="41"/>
    </location>
</feature>
<name>A0A2V0P2C7_9CHLO</name>
<accession>A0A2V0P2C7</accession>
<keyword evidence="3" id="KW-1185">Reference proteome</keyword>
<organism evidence="2 3">
    <name type="scientific">Raphidocelis subcapitata</name>
    <dbReference type="NCBI Taxonomy" id="307507"/>
    <lineage>
        <taxon>Eukaryota</taxon>
        <taxon>Viridiplantae</taxon>
        <taxon>Chlorophyta</taxon>
        <taxon>core chlorophytes</taxon>
        <taxon>Chlorophyceae</taxon>
        <taxon>CS clade</taxon>
        <taxon>Sphaeropleales</taxon>
        <taxon>Selenastraceae</taxon>
        <taxon>Raphidocelis</taxon>
    </lineage>
</organism>
<protein>
    <submittedName>
        <fullName evidence="2">Uncharacterized protein</fullName>
    </submittedName>
</protein>
<dbReference type="InParanoid" id="A0A2V0P2C7"/>
<proteinExistence type="predicted"/>
<dbReference type="AlphaFoldDB" id="A0A2V0P2C7"/>
<dbReference type="Proteomes" id="UP000247498">
    <property type="component" value="Unassembled WGS sequence"/>
</dbReference>
<dbReference type="EMBL" id="BDRX01000047">
    <property type="protein sequence ID" value="GBF94031.1"/>
    <property type="molecule type" value="Genomic_DNA"/>
</dbReference>
<gene>
    <name evidence="2" type="ORF">Rsub_07299</name>
</gene>
<sequence>MACTKPAAAALDQGGWLGDGVGGRTTGLRAPRPGAGPAPAAQLHASSRGAVAAAAVDPAAAAAAPAVDGGSDCGEAGSRLARLDACLASGDLAAHAALCAELGIRGPTYSRRAFPELAPAALAVGYALLSCGAAGAPWPPGAAAAAGGGAARAAGWAAECRRCYRRYRLMALRAYYDRASATGLVADRIVQLFPGGARKYHLVAGLVALRRISEWLGGAPSADGAGGGAGGAGGGGVGGGP</sequence>
<evidence type="ECO:0000313" key="3">
    <source>
        <dbReference type="Proteomes" id="UP000247498"/>
    </source>
</evidence>
<comment type="caution">
    <text evidence="2">The sequence shown here is derived from an EMBL/GenBank/DDBJ whole genome shotgun (WGS) entry which is preliminary data.</text>
</comment>
<evidence type="ECO:0000256" key="1">
    <source>
        <dbReference type="SAM" id="MobiDB-lite"/>
    </source>
</evidence>